<gene>
    <name evidence="1" type="ORF">HNQ77_000785</name>
</gene>
<name>A0A841JQL9_9BACT</name>
<dbReference type="AlphaFoldDB" id="A0A841JQL9"/>
<evidence type="ECO:0000313" key="1">
    <source>
        <dbReference type="EMBL" id="MBB6142847.1"/>
    </source>
</evidence>
<dbReference type="Proteomes" id="UP000538666">
    <property type="component" value="Unassembled WGS sequence"/>
</dbReference>
<keyword evidence="2" id="KW-1185">Reference proteome</keyword>
<proteinExistence type="predicted"/>
<dbReference type="RefSeq" id="WP_184084534.1">
    <property type="nucleotide sequence ID" value="NZ_JACHEK010000001.1"/>
</dbReference>
<comment type="caution">
    <text evidence="1">The sequence shown here is derived from an EMBL/GenBank/DDBJ whole genome shotgun (WGS) entry which is preliminary data.</text>
</comment>
<dbReference type="EMBL" id="JACHEK010000001">
    <property type="protein sequence ID" value="MBB6142847.1"/>
    <property type="molecule type" value="Genomic_DNA"/>
</dbReference>
<sequence length="103" mass="11186">MRQPAKNIPFDRDVALGRIGNISAREQSECICPASLISEDFSFEQAKAEGPIRVGDRENVSFLIGFFSCNVEVAAQEIAADILKDNGGIICRCSVTSEESFNA</sequence>
<protein>
    <submittedName>
        <fullName evidence="1">Uncharacterized protein</fullName>
    </submittedName>
</protein>
<evidence type="ECO:0000313" key="2">
    <source>
        <dbReference type="Proteomes" id="UP000538666"/>
    </source>
</evidence>
<reference evidence="1 2" key="1">
    <citation type="submission" date="2020-08" db="EMBL/GenBank/DDBJ databases">
        <title>Genomic Encyclopedia of Type Strains, Phase IV (KMG-IV): sequencing the most valuable type-strain genomes for metagenomic binning, comparative biology and taxonomic classification.</title>
        <authorList>
            <person name="Goeker M."/>
        </authorList>
    </citation>
    <scope>NUCLEOTIDE SEQUENCE [LARGE SCALE GENOMIC DNA]</scope>
    <source>
        <strain evidence="1 2">DSM 103733</strain>
    </source>
</reference>
<organism evidence="1 2">
    <name type="scientific">Silvibacterium bohemicum</name>
    <dbReference type="NCBI Taxonomy" id="1577686"/>
    <lineage>
        <taxon>Bacteria</taxon>
        <taxon>Pseudomonadati</taxon>
        <taxon>Acidobacteriota</taxon>
        <taxon>Terriglobia</taxon>
        <taxon>Terriglobales</taxon>
        <taxon>Acidobacteriaceae</taxon>
        <taxon>Silvibacterium</taxon>
    </lineage>
</organism>
<accession>A0A841JQL9</accession>